<feature type="transmembrane region" description="Helical" evidence="1">
    <location>
        <begin position="88"/>
        <end position="105"/>
    </location>
</feature>
<evidence type="ECO:0008006" key="4">
    <source>
        <dbReference type="Google" id="ProtNLM"/>
    </source>
</evidence>
<keyword evidence="1" id="KW-0812">Transmembrane</keyword>
<sequence>MKWAETVAIFAVTGIITVVGNTVGYQQPLAMAAAGYLFLLVITLLGMVLARYLPVKMPIVFWSSLLAVLSTSPISPWASIIIEYTSKLEFMALATPILAYAGLAVGKDLPLFKNMSWRIIVVALFVYTGTFVCATMIAQVMLKVEGLI</sequence>
<evidence type="ECO:0000313" key="3">
    <source>
        <dbReference type="Proteomes" id="UP000320776"/>
    </source>
</evidence>
<proteinExistence type="predicted"/>
<protein>
    <recommendedName>
        <fullName evidence="4">DUF340 domain-containing protein</fullName>
    </recommendedName>
</protein>
<dbReference type="Proteomes" id="UP000320776">
    <property type="component" value="Chromosome"/>
</dbReference>
<dbReference type="KEGG" id="sted:SPTER_31310"/>
<dbReference type="AlphaFoldDB" id="A0A517DWJ0"/>
<dbReference type="EMBL" id="CP036259">
    <property type="protein sequence ID" value="QDR81719.1"/>
    <property type="molecule type" value="Genomic_DNA"/>
</dbReference>
<keyword evidence="1" id="KW-1133">Transmembrane helix</keyword>
<name>A0A517DWJ0_9FIRM</name>
<gene>
    <name evidence="2" type="ORF">SPTER_31310</name>
</gene>
<reference evidence="2 3" key="1">
    <citation type="submission" date="2019-02" db="EMBL/GenBank/DDBJ databases">
        <title>Closed genome of Sporomusa termitida DSM 4440.</title>
        <authorList>
            <person name="Poehlein A."/>
            <person name="Daniel R."/>
        </authorList>
    </citation>
    <scope>NUCLEOTIDE SEQUENCE [LARGE SCALE GENOMIC DNA]</scope>
    <source>
        <strain evidence="2 3">DSM 4440</strain>
    </source>
</reference>
<feature type="transmembrane region" description="Helical" evidence="1">
    <location>
        <begin position="7"/>
        <end position="25"/>
    </location>
</feature>
<organism evidence="2 3">
    <name type="scientific">Sporomusa termitida</name>
    <dbReference type="NCBI Taxonomy" id="2377"/>
    <lineage>
        <taxon>Bacteria</taxon>
        <taxon>Bacillati</taxon>
        <taxon>Bacillota</taxon>
        <taxon>Negativicutes</taxon>
        <taxon>Selenomonadales</taxon>
        <taxon>Sporomusaceae</taxon>
        <taxon>Sporomusa</taxon>
    </lineage>
</organism>
<dbReference type="RefSeq" id="WP_170233294.1">
    <property type="nucleotide sequence ID" value="NZ_CP036259.1"/>
</dbReference>
<feature type="transmembrane region" description="Helical" evidence="1">
    <location>
        <begin position="59"/>
        <end position="82"/>
    </location>
</feature>
<accession>A0A517DWJ0</accession>
<feature type="transmembrane region" description="Helical" evidence="1">
    <location>
        <begin position="31"/>
        <end position="52"/>
    </location>
</feature>
<feature type="transmembrane region" description="Helical" evidence="1">
    <location>
        <begin position="117"/>
        <end position="142"/>
    </location>
</feature>
<keyword evidence="3" id="KW-1185">Reference proteome</keyword>
<evidence type="ECO:0000313" key="2">
    <source>
        <dbReference type="EMBL" id="QDR81719.1"/>
    </source>
</evidence>
<evidence type="ECO:0000256" key="1">
    <source>
        <dbReference type="SAM" id="Phobius"/>
    </source>
</evidence>
<keyword evidence="1" id="KW-0472">Membrane</keyword>